<dbReference type="Proteomes" id="UP000220210">
    <property type="component" value="Unassembled WGS sequence"/>
</dbReference>
<reference evidence="1 2" key="1">
    <citation type="submission" date="2017-09" db="EMBL/GenBank/DDBJ databases">
        <title>Large-scale bioinformatics analysis of Bacillus genomes uncovers conserved roles of natural products in bacterial physiology.</title>
        <authorList>
            <consortium name="Agbiome Team Llc"/>
            <person name="Bleich R.M."/>
            <person name="Kirk G.J."/>
            <person name="Santa Maria K.C."/>
            <person name="Allen S.E."/>
            <person name="Farag S."/>
            <person name="Shank E.A."/>
            <person name="Bowers A."/>
        </authorList>
    </citation>
    <scope>NUCLEOTIDE SEQUENCE [LARGE SCALE GENOMIC DNA]</scope>
    <source>
        <strain evidence="1 2">AFS020204</strain>
    </source>
</reference>
<sequence>MEMKHLVEIKRNNYLLFHPGEDTEVIPFVSKDDEQEVLDSLLKDSYLFNGYVVKASLIYGNEYAVVDTEKNTTLGELQITPIFEHLGRYFKLEEIEI</sequence>
<accession>A0A9X6W2Y1</accession>
<dbReference type="RefSeq" id="WP_098297389.1">
    <property type="nucleotide sequence ID" value="NZ_NTSO01000002.1"/>
</dbReference>
<comment type="caution">
    <text evidence="1">The sequence shown here is derived from an EMBL/GenBank/DDBJ whole genome shotgun (WGS) entry which is preliminary data.</text>
</comment>
<gene>
    <name evidence="1" type="ORF">CN357_04975</name>
</gene>
<dbReference type="AlphaFoldDB" id="A0A9X6W2Y1"/>
<proteinExistence type="predicted"/>
<dbReference type="EMBL" id="NTSO01000002">
    <property type="protein sequence ID" value="PFF52045.1"/>
    <property type="molecule type" value="Genomic_DNA"/>
</dbReference>
<name>A0A9X6W2Y1_BACCE</name>
<evidence type="ECO:0000313" key="2">
    <source>
        <dbReference type="Proteomes" id="UP000220210"/>
    </source>
</evidence>
<protein>
    <submittedName>
        <fullName evidence="1">Uncharacterized protein</fullName>
    </submittedName>
</protein>
<organism evidence="1 2">
    <name type="scientific">Bacillus cereus</name>
    <dbReference type="NCBI Taxonomy" id="1396"/>
    <lineage>
        <taxon>Bacteria</taxon>
        <taxon>Bacillati</taxon>
        <taxon>Bacillota</taxon>
        <taxon>Bacilli</taxon>
        <taxon>Bacillales</taxon>
        <taxon>Bacillaceae</taxon>
        <taxon>Bacillus</taxon>
        <taxon>Bacillus cereus group</taxon>
    </lineage>
</organism>
<evidence type="ECO:0000313" key="1">
    <source>
        <dbReference type="EMBL" id="PFF52045.1"/>
    </source>
</evidence>